<feature type="domain" description="C-type lectin" evidence="2">
    <location>
        <begin position="33"/>
        <end position="174"/>
    </location>
</feature>
<feature type="chain" id="PRO_5029832936" description="C-type lectin domain-containing protein" evidence="1">
    <location>
        <begin position="19"/>
        <end position="204"/>
    </location>
</feature>
<dbReference type="RefSeq" id="XP_791383.1">
    <property type="nucleotide sequence ID" value="XM_786290.5"/>
</dbReference>
<keyword evidence="4" id="KW-1185">Reference proteome</keyword>
<dbReference type="InParanoid" id="A0A7M7TH37"/>
<proteinExistence type="predicted"/>
<evidence type="ECO:0000256" key="1">
    <source>
        <dbReference type="SAM" id="SignalP"/>
    </source>
</evidence>
<dbReference type="Proteomes" id="UP000007110">
    <property type="component" value="Unassembled WGS sequence"/>
</dbReference>
<accession>A0A7M7TH37</accession>
<feature type="signal peptide" evidence="1">
    <location>
        <begin position="1"/>
        <end position="18"/>
    </location>
</feature>
<dbReference type="PANTHER" id="PTHR22803">
    <property type="entry name" value="MANNOSE, PHOSPHOLIPASE, LECTIN RECEPTOR RELATED"/>
    <property type="match status" value="1"/>
</dbReference>
<dbReference type="GO" id="GO:0030246">
    <property type="term" value="F:carbohydrate binding"/>
    <property type="evidence" value="ECO:0000318"/>
    <property type="project" value="GO_Central"/>
</dbReference>
<sequence>MKALYIFLLCAATSYTYGNTPNEYACPHAWTQRNGYCYRYFDDMLPWSVAESRCHEHFDSDGIAHLVSIHDQAENDFIFDIFNSANGDHGDLDITNTPGTDLPTGMWTGLHQEVRDGPWVWSDGSSNDYTHWLPGQPDNGYHARGRLNEDCVIIWRNDDNGSESTRQWDDIGCDIQGGMPYVCKMPAVPEFNDVEDSRHHQRIL</sequence>
<dbReference type="OrthoDB" id="441660at2759"/>
<dbReference type="SUPFAM" id="SSF56436">
    <property type="entry name" value="C-type lectin-like"/>
    <property type="match status" value="1"/>
</dbReference>
<reference evidence="3" key="2">
    <citation type="submission" date="2021-01" db="UniProtKB">
        <authorList>
            <consortium name="EnsemblMetazoa"/>
        </authorList>
    </citation>
    <scope>IDENTIFICATION</scope>
</reference>
<organism evidence="3 4">
    <name type="scientific">Strongylocentrotus purpuratus</name>
    <name type="common">Purple sea urchin</name>
    <dbReference type="NCBI Taxonomy" id="7668"/>
    <lineage>
        <taxon>Eukaryota</taxon>
        <taxon>Metazoa</taxon>
        <taxon>Echinodermata</taxon>
        <taxon>Eleutherozoa</taxon>
        <taxon>Echinozoa</taxon>
        <taxon>Echinoidea</taxon>
        <taxon>Euechinoidea</taxon>
        <taxon>Echinacea</taxon>
        <taxon>Camarodonta</taxon>
        <taxon>Echinidea</taxon>
        <taxon>Strongylocentrotidae</taxon>
        <taxon>Strongylocentrotus</taxon>
    </lineage>
</organism>
<dbReference type="InterPro" id="IPR016187">
    <property type="entry name" value="CTDL_fold"/>
</dbReference>
<evidence type="ECO:0000259" key="2">
    <source>
        <dbReference type="PROSITE" id="PS50041"/>
    </source>
</evidence>
<protein>
    <recommendedName>
        <fullName evidence="2">C-type lectin domain-containing protein</fullName>
    </recommendedName>
</protein>
<dbReference type="GO" id="GO:0009897">
    <property type="term" value="C:external side of plasma membrane"/>
    <property type="evidence" value="ECO:0000318"/>
    <property type="project" value="GO_Central"/>
</dbReference>
<dbReference type="InterPro" id="IPR033988">
    <property type="entry name" value="CEL1-like_CTLD"/>
</dbReference>
<dbReference type="Gene3D" id="3.10.100.10">
    <property type="entry name" value="Mannose-Binding Protein A, subunit A"/>
    <property type="match status" value="1"/>
</dbReference>
<dbReference type="Pfam" id="PF00059">
    <property type="entry name" value="Lectin_C"/>
    <property type="match status" value="1"/>
</dbReference>
<evidence type="ECO:0000313" key="3">
    <source>
        <dbReference type="EnsemblMetazoa" id="XP_791383"/>
    </source>
</evidence>
<reference evidence="4" key="1">
    <citation type="submission" date="2015-02" db="EMBL/GenBank/DDBJ databases">
        <title>Genome sequencing for Strongylocentrotus purpuratus.</title>
        <authorList>
            <person name="Murali S."/>
            <person name="Liu Y."/>
            <person name="Vee V."/>
            <person name="English A."/>
            <person name="Wang M."/>
            <person name="Skinner E."/>
            <person name="Han Y."/>
            <person name="Muzny D.M."/>
            <person name="Worley K.C."/>
            <person name="Gibbs R.A."/>
        </authorList>
    </citation>
    <scope>NUCLEOTIDE SEQUENCE</scope>
</reference>
<dbReference type="GO" id="GO:0038187">
    <property type="term" value="F:pattern recognition receptor activity"/>
    <property type="evidence" value="ECO:0000318"/>
    <property type="project" value="GO_Central"/>
</dbReference>
<dbReference type="GeneID" id="115918007"/>
<dbReference type="FunCoup" id="A0A7M7TH37">
    <property type="interactions" value="32"/>
</dbReference>
<dbReference type="InterPro" id="IPR001304">
    <property type="entry name" value="C-type_lectin-like"/>
</dbReference>
<dbReference type="InterPro" id="IPR016186">
    <property type="entry name" value="C-type_lectin-like/link_sf"/>
</dbReference>
<dbReference type="EnsemblMetazoa" id="XM_786290">
    <property type="protein sequence ID" value="XP_791383"/>
    <property type="gene ID" value="LOC115918007"/>
</dbReference>
<dbReference type="AlphaFoldDB" id="A0A7M7TH37"/>
<dbReference type="GO" id="GO:0006955">
    <property type="term" value="P:immune response"/>
    <property type="evidence" value="ECO:0000318"/>
    <property type="project" value="GO_Central"/>
</dbReference>
<keyword evidence="1" id="KW-0732">Signal</keyword>
<name>A0A7M7TH37_STRPU</name>
<evidence type="ECO:0000313" key="4">
    <source>
        <dbReference type="Proteomes" id="UP000007110"/>
    </source>
</evidence>
<dbReference type="KEGG" id="spu:115918007"/>
<dbReference type="InterPro" id="IPR050111">
    <property type="entry name" value="C-type_lectin/snaclec_domain"/>
</dbReference>
<dbReference type="CDD" id="cd03589">
    <property type="entry name" value="CLECT_CEL-1_like"/>
    <property type="match status" value="1"/>
</dbReference>
<dbReference type="PROSITE" id="PS50041">
    <property type="entry name" value="C_TYPE_LECTIN_2"/>
    <property type="match status" value="1"/>
</dbReference>
<dbReference type="SMART" id="SM00034">
    <property type="entry name" value="CLECT"/>
    <property type="match status" value="1"/>
</dbReference>